<dbReference type="PANTHER" id="PTHR12147:SF56">
    <property type="entry name" value="AMINOPEPTIDASE YDR415C-RELATED"/>
    <property type="match status" value="1"/>
</dbReference>
<keyword evidence="7 14" id="KW-0378">Hydrolase</keyword>
<comment type="similarity">
    <text evidence="13">Belongs to the peptidase M28 family. M28E subfamily.</text>
</comment>
<comment type="subunit">
    <text evidence="2">Monomer.</text>
</comment>
<evidence type="ECO:0000256" key="10">
    <source>
        <dbReference type="ARBA" id="ARBA00023157"/>
    </source>
</evidence>
<evidence type="ECO:0000256" key="7">
    <source>
        <dbReference type="ARBA" id="ARBA00022801"/>
    </source>
</evidence>
<evidence type="ECO:0000256" key="1">
    <source>
        <dbReference type="ARBA" id="ARBA00001947"/>
    </source>
</evidence>
<evidence type="ECO:0000256" key="2">
    <source>
        <dbReference type="ARBA" id="ARBA00011245"/>
    </source>
</evidence>
<dbReference type="Pfam" id="PF04389">
    <property type="entry name" value="Peptidase_M28"/>
    <property type="match status" value="1"/>
</dbReference>
<sequence>MHLQTALAVLASAAHLASAAPAAESVKQNSPLRLIKTSEEDPGRWVTEEEKAKLVLGSKRINFIDITDIQDEAVLSVLSTPPSESSLEARQVRYPTTLTHVAEANALIAGVSNTRPQSWLQTLTNFQNRHYQSTYGTQASTWLFNQVTTVAAANPAITVRRFTHSFNQPSIIARIPGTSPNLGNDRWRALRLDCWSSTARAPGADDNGTGSVNTLEALRILANSGFKPKNTLEFHWYGGEEGGLLGSQAVFRNYASTGATVLAMLNQDMTGYSPGGRPIVFSDYVDASLSSYVTLIARQYTGLTTGTSRCGYGCSDHASARAAGFPAAFVASEPFASSNPNIHSSRDTYASIQWASVLRHSKFTVGFLVEASYL</sequence>
<keyword evidence="6 14" id="KW-0732">Signal</keyword>
<protein>
    <recommendedName>
        <fullName evidence="14">Peptide hydrolase</fullName>
        <ecNumber evidence="14">3.4.-.-</ecNumber>
    </recommendedName>
</protein>
<feature type="domain" description="Peptidase M28" evidence="15">
    <location>
        <begin position="197"/>
        <end position="363"/>
    </location>
</feature>
<evidence type="ECO:0000256" key="14">
    <source>
        <dbReference type="RuleBase" id="RU361240"/>
    </source>
</evidence>
<evidence type="ECO:0000256" key="5">
    <source>
        <dbReference type="ARBA" id="ARBA00022723"/>
    </source>
</evidence>
<comment type="caution">
    <text evidence="16">The sequence shown here is derived from an EMBL/GenBank/DDBJ whole genome shotgun (WGS) entry which is preliminary data.</text>
</comment>
<keyword evidence="10" id="KW-1015">Disulfide bond</keyword>
<evidence type="ECO:0000256" key="9">
    <source>
        <dbReference type="ARBA" id="ARBA00023145"/>
    </source>
</evidence>
<comment type="cofactor">
    <cofactor evidence="1">
        <name>Zn(2+)</name>
        <dbReference type="ChEBI" id="CHEBI:29105"/>
    </cofactor>
</comment>
<feature type="signal peptide" evidence="14">
    <location>
        <begin position="1"/>
        <end position="19"/>
    </location>
</feature>
<evidence type="ECO:0000256" key="11">
    <source>
        <dbReference type="ARBA" id="ARBA00023180"/>
    </source>
</evidence>
<dbReference type="OrthoDB" id="2214at2759"/>
<comment type="function">
    <text evidence="12">Extracellular aminopeptidase that allows assimilation of proteinaceous substrates.</text>
</comment>
<proteinExistence type="inferred from homology"/>
<dbReference type="AlphaFoldDB" id="A0A8I3AYG8"/>
<evidence type="ECO:0000256" key="3">
    <source>
        <dbReference type="ARBA" id="ARBA00022438"/>
    </source>
</evidence>
<evidence type="ECO:0000256" key="12">
    <source>
        <dbReference type="ARBA" id="ARBA00043843"/>
    </source>
</evidence>
<dbReference type="GO" id="GO:0046872">
    <property type="term" value="F:metal ion binding"/>
    <property type="evidence" value="ECO:0007669"/>
    <property type="project" value="UniProtKB-KW"/>
</dbReference>
<evidence type="ECO:0000313" key="16">
    <source>
        <dbReference type="EMBL" id="KAG7141373.1"/>
    </source>
</evidence>
<dbReference type="Proteomes" id="UP000689129">
    <property type="component" value="Unassembled WGS sequence"/>
</dbReference>
<keyword evidence="8 14" id="KW-0862">Zinc</keyword>
<evidence type="ECO:0000256" key="13">
    <source>
        <dbReference type="ARBA" id="ARBA00043962"/>
    </source>
</evidence>
<keyword evidence="9" id="KW-0865">Zymogen</keyword>
<dbReference type="GO" id="GO:0004177">
    <property type="term" value="F:aminopeptidase activity"/>
    <property type="evidence" value="ECO:0007669"/>
    <property type="project" value="UniProtKB-KW"/>
</dbReference>
<dbReference type="GO" id="GO:0008235">
    <property type="term" value="F:metalloexopeptidase activity"/>
    <property type="evidence" value="ECO:0007669"/>
    <property type="project" value="InterPro"/>
</dbReference>
<evidence type="ECO:0000256" key="6">
    <source>
        <dbReference type="ARBA" id="ARBA00022729"/>
    </source>
</evidence>
<organism evidence="16 17">
    <name type="scientific">Verticillium longisporum</name>
    <name type="common">Verticillium dahliae var. longisporum</name>
    <dbReference type="NCBI Taxonomy" id="100787"/>
    <lineage>
        <taxon>Eukaryota</taxon>
        <taxon>Fungi</taxon>
        <taxon>Dikarya</taxon>
        <taxon>Ascomycota</taxon>
        <taxon>Pezizomycotina</taxon>
        <taxon>Sordariomycetes</taxon>
        <taxon>Hypocreomycetidae</taxon>
        <taxon>Glomerellales</taxon>
        <taxon>Plectosphaerellaceae</taxon>
        <taxon>Verticillium</taxon>
    </lineage>
</organism>
<name>A0A8I3AYG8_VERLO</name>
<evidence type="ECO:0000313" key="17">
    <source>
        <dbReference type="Proteomes" id="UP000689129"/>
    </source>
</evidence>
<dbReference type="GO" id="GO:0006508">
    <property type="term" value="P:proteolysis"/>
    <property type="evidence" value="ECO:0007669"/>
    <property type="project" value="UniProtKB-KW"/>
</dbReference>
<keyword evidence="5 14" id="KW-0479">Metal-binding</keyword>
<evidence type="ECO:0000259" key="15">
    <source>
        <dbReference type="Pfam" id="PF04389"/>
    </source>
</evidence>
<accession>A0A8I3AYG8</accession>
<feature type="chain" id="PRO_5034970855" description="Peptide hydrolase" evidence="14">
    <location>
        <begin position="20"/>
        <end position="374"/>
    </location>
</feature>
<dbReference type="EMBL" id="JAEMWZ010000032">
    <property type="protein sequence ID" value="KAG7141373.1"/>
    <property type="molecule type" value="Genomic_DNA"/>
</dbReference>
<evidence type="ECO:0000256" key="4">
    <source>
        <dbReference type="ARBA" id="ARBA00022670"/>
    </source>
</evidence>
<dbReference type="EC" id="3.4.-.-" evidence="14"/>
<keyword evidence="3 16" id="KW-0031">Aminopeptidase</keyword>
<dbReference type="InterPro" id="IPR045175">
    <property type="entry name" value="M28_fam"/>
</dbReference>
<dbReference type="PANTHER" id="PTHR12147">
    <property type="entry name" value="METALLOPEPTIDASE M28 FAMILY MEMBER"/>
    <property type="match status" value="1"/>
</dbReference>
<dbReference type="InterPro" id="IPR007484">
    <property type="entry name" value="Peptidase_M28"/>
</dbReference>
<keyword evidence="11" id="KW-0325">Glycoprotein</keyword>
<gene>
    <name evidence="16" type="ORF">HYQ45_002023</name>
</gene>
<reference evidence="16" key="1">
    <citation type="journal article" date="2021" name="Mol. Plant Pathol.">
        <title>A 20-kb lineage-specific genomic region tames virulence in pathogenic amphidiploid Verticillium longisporum.</title>
        <authorList>
            <person name="Harting R."/>
            <person name="Starke J."/>
            <person name="Kusch H."/>
            <person name="Poggeler S."/>
            <person name="Maurus I."/>
            <person name="Schluter R."/>
            <person name="Landesfeind M."/>
            <person name="Bulla I."/>
            <person name="Nowrousian M."/>
            <person name="de Jonge R."/>
            <person name="Stahlhut G."/>
            <person name="Hoff K.J."/>
            <person name="Asshauer K.P."/>
            <person name="Thurmer A."/>
            <person name="Stanke M."/>
            <person name="Daniel R."/>
            <person name="Morgenstern B."/>
            <person name="Thomma B.P.H.J."/>
            <person name="Kronstad J.W."/>
            <person name="Braus-Stromeyer S.A."/>
            <person name="Braus G.H."/>
        </authorList>
    </citation>
    <scope>NUCLEOTIDE SEQUENCE</scope>
    <source>
        <strain evidence="16">Vl32</strain>
    </source>
</reference>
<evidence type="ECO:0000256" key="8">
    <source>
        <dbReference type="ARBA" id="ARBA00022833"/>
    </source>
</evidence>
<keyword evidence="4 14" id="KW-0645">Protease</keyword>